<dbReference type="SUPFAM" id="SSF51735">
    <property type="entry name" value="NAD(P)-binding Rossmann-fold domains"/>
    <property type="match status" value="1"/>
</dbReference>
<dbReference type="EMBL" id="CP073078">
    <property type="protein sequence ID" value="QUD89362.1"/>
    <property type="molecule type" value="Genomic_DNA"/>
</dbReference>
<dbReference type="RefSeq" id="WP_211939414.1">
    <property type="nucleotide sequence ID" value="NZ_CP073078.1"/>
</dbReference>
<evidence type="ECO:0000256" key="1">
    <source>
        <dbReference type="ARBA" id="ARBA00006484"/>
    </source>
</evidence>
<evidence type="ECO:0000313" key="7">
    <source>
        <dbReference type="Proteomes" id="UP000676409"/>
    </source>
</evidence>
<dbReference type="PRINTS" id="PR00081">
    <property type="entry name" value="GDHRDH"/>
</dbReference>
<dbReference type="FunFam" id="3.40.50.720:FF:000084">
    <property type="entry name" value="Short-chain dehydrogenase reductase"/>
    <property type="match status" value="1"/>
</dbReference>
<dbReference type="CDD" id="cd05233">
    <property type="entry name" value="SDR_c"/>
    <property type="match status" value="1"/>
</dbReference>
<protein>
    <recommendedName>
        <fullName evidence="4">D-xylose 1-dehydrogenase</fullName>
        <ecNumber evidence="3">1.1.1.175</ecNumber>
    </recommendedName>
</protein>
<dbReference type="InterPro" id="IPR036291">
    <property type="entry name" value="NAD(P)-bd_dom_sf"/>
</dbReference>
<accession>A0A975G2J1</accession>
<dbReference type="Pfam" id="PF00106">
    <property type="entry name" value="adh_short"/>
    <property type="match status" value="1"/>
</dbReference>
<dbReference type="AlphaFoldDB" id="A0A975G2J1"/>
<gene>
    <name evidence="6" type="ORF">KCG34_05640</name>
</gene>
<dbReference type="KEGG" id="caul:KCG34_05640"/>
<name>A0A975G2J1_9CAUL</name>
<evidence type="ECO:0000256" key="3">
    <source>
        <dbReference type="ARBA" id="ARBA00066641"/>
    </source>
</evidence>
<dbReference type="PANTHER" id="PTHR43669">
    <property type="entry name" value="5-KETO-D-GLUCONATE 5-REDUCTASE"/>
    <property type="match status" value="1"/>
</dbReference>
<dbReference type="PROSITE" id="PS00061">
    <property type="entry name" value="ADH_SHORT"/>
    <property type="match status" value="1"/>
</dbReference>
<comment type="similarity">
    <text evidence="1 5">Belongs to the short-chain dehydrogenases/reductases (SDR) family.</text>
</comment>
<evidence type="ECO:0000256" key="2">
    <source>
        <dbReference type="ARBA" id="ARBA00023002"/>
    </source>
</evidence>
<dbReference type="GO" id="GO:0047838">
    <property type="term" value="F:D-xylose 1-dehydrogenase (NAD+) activity"/>
    <property type="evidence" value="ECO:0007669"/>
    <property type="project" value="UniProtKB-EC"/>
</dbReference>
<evidence type="ECO:0000313" key="6">
    <source>
        <dbReference type="EMBL" id="QUD89362.1"/>
    </source>
</evidence>
<dbReference type="InterPro" id="IPR002347">
    <property type="entry name" value="SDR_fam"/>
</dbReference>
<evidence type="ECO:0000256" key="4">
    <source>
        <dbReference type="ARBA" id="ARBA00069939"/>
    </source>
</evidence>
<organism evidence="6 7">
    <name type="scientific">Phenylobacterium montanum</name>
    <dbReference type="NCBI Taxonomy" id="2823693"/>
    <lineage>
        <taxon>Bacteria</taxon>
        <taxon>Pseudomonadati</taxon>
        <taxon>Pseudomonadota</taxon>
        <taxon>Alphaproteobacteria</taxon>
        <taxon>Caulobacterales</taxon>
        <taxon>Caulobacteraceae</taxon>
        <taxon>Phenylobacterium</taxon>
    </lineage>
</organism>
<dbReference type="InterPro" id="IPR020904">
    <property type="entry name" value="Sc_DH/Rdtase_CS"/>
</dbReference>
<reference evidence="6" key="1">
    <citation type="submission" date="2021-04" db="EMBL/GenBank/DDBJ databases">
        <title>The complete genome sequence of Caulobacter sp. S6.</title>
        <authorList>
            <person name="Tang Y."/>
            <person name="Ouyang W."/>
            <person name="Liu Q."/>
            <person name="Huang B."/>
            <person name="Guo Z."/>
            <person name="Lei P."/>
        </authorList>
    </citation>
    <scope>NUCLEOTIDE SEQUENCE</scope>
    <source>
        <strain evidence="6">S6</strain>
    </source>
</reference>
<dbReference type="PANTHER" id="PTHR43669:SF3">
    <property type="entry name" value="ALCOHOL DEHYDROGENASE, PUTATIVE (AFU_ORTHOLOGUE AFUA_3G03445)-RELATED"/>
    <property type="match status" value="1"/>
</dbReference>
<keyword evidence="2" id="KW-0560">Oxidoreductase</keyword>
<sequence>MTSTPFDLTGRVALVTGASSGIGHRLALDLARAGAKVVVAARRTDRLESLVAEIKAAGGDALAVAMDVAVEASVSAGYNAAEAAFGPVDTVYANAGMSIEGLAVDLPVEAFDQIMAINVRGVFLTAREGARRMMKAGSKQSRRGRIVLVASMGAHKVLPGLTAYCTSKAAVAMMGRSLAREWANQGINVNVICPGYLETELNSDWFHSEGGQKQITTFPRRRLMSEGDLDPILLYLGADASSGTTGSLFNIDDGQSL</sequence>
<dbReference type="Gene3D" id="3.40.50.720">
    <property type="entry name" value="NAD(P)-binding Rossmann-like Domain"/>
    <property type="match status" value="1"/>
</dbReference>
<proteinExistence type="inferred from homology"/>
<dbReference type="EC" id="1.1.1.175" evidence="3"/>
<evidence type="ECO:0000256" key="5">
    <source>
        <dbReference type="RuleBase" id="RU000363"/>
    </source>
</evidence>
<dbReference type="Proteomes" id="UP000676409">
    <property type="component" value="Chromosome"/>
</dbReference>
<keyword evidence="7" id="KW-1185">Reference proteome</keyword>
<dbReference type="PRINTS" id="PR00080">
    <property type="entry name" value="SDRFAMILY"/>
</dbReference>